<evidence type="ECO:0000256" key="1">
    <source>
        <dbReference type="SAM" id="MobiDB-lite"/>
    </source>
</evidence>
<keyword evidence="3" id="KW-1185">Reference proteome</keyword>
<evidence type="ECO:0000313" key="3">
    <source>
        <dbReference type="Proteomes" id="UP001221413"/>
    </source>
</evidence>
<organism evidence="2 3">
    <name type="scientific">Drechslerella dactyloides</name>
    <name type="common">Nematode-trapping fungus</name>
    <name type="synonym">Arthrobotrys dactyloides</name>
    <dbReference type="NCBI Taxonomy" id="74499"/>
    <lineage>
        <taxon>Eukaryota</taxon>
        <taxon>Fungi</taxon>
        <taxon>Dikarya</taxon>
        <taxon>Ascomycota</taxon>
        <taxon>Pezizomycotina</taxon>
        <taxon>Orbiliomycetes</taxon>
        <taxon>Orbiliales</taxon>
        <taxon>Orbiliaceae</taxon>
        <taxon>Drechslerella</taxon>
    </lineage>
</organism>
<reference evidence="2" key="1">
    <citation type="submission" date="2023-01" db="EMBL/GenBank/DDBJ databases">
        <title>The chitinases involved in constricting ring structure development in the nematode-trapping fungus Drechslerella dactyloides.</title>
        <authorList>
            <person name="Wang R."/>
            <person name="Zhang L."/>
            <person name="Tang P."/>
            <person name="Li S."/>
            <person name="Liang L."/>
        </authorList>
    </citation>
    <scope>NUCLEOTIDE SEQUENCE</scope>
    <source>
        <strain evidence="2">YMF1.00031</strain>
    </source>
</reference>
<dbReference type="EMBL" id="JAQGDS010000003">
    <property type="protein sequence ID" value="KAJ6262171.1"/>
    <property type="molecule type" value="Genomic_DNA"/>
</dbReference>
<dbReference type="Proteomes" id="UP001221413">
    <property type="component" value="Unassembled WGS sequence"/>
</dbReference>
<protein>
    <submittedName>
        <fullName evidence="2">Uncharacterized protein</fullName>
    </submittedName>
</protein>
<feature type="compositionally biased region" description="Basic residues" evidence="1">
    <location>
        <begin position="92"/>
        <end position="102"/>
    </location>
</feature>
<comment type="caution">
    <text evidence="2">The sequence shown here is derived from an EMBL/GenBank/DDBJ whole genome shotgun (WGS) entry which is preliminary data.</text>
</comment>
<proteinExistence type="predicted"/>
<name>A0AAD6J4W3_DREDA</name>
<gene>
    <name evidence="2" type="ORF">Dda_2976</name>
</gene>
<sequence>MSAPTPTISSHMRGALCYLNPILEQLGSCLRQLLKLLIGSAIEPEQAILITWGAWVQQHISARTASLATKRKEKTTTKPVRVTDDCGEEEKKKKKKKKKKNNKKTLVYGRLLDVTPESSIAPVCLAFKIIVPPELNPSRPLPALELSTLRQLPARVA</sequence>
<dbReference type="AlphaFoldDB" id="A0AAD6J4W3"/>
<accession>A0AAD6J4W3</accession>
<feature type="region of interest" description="Disordered" evidence="1">
    <location>
        <begin position="68"/>
        <end position="102"/>
    </location>
</feature>
<evidence type="ECO:0000313" key="2">
    <source>
        <dbReference type="EMBL" id="KAJ6262171.1"/>
    </source>
</evidence>